<accession>A0A2P2NH39</accession>
<dbReference type="EMBL" id="GGEC01061290">
    <property type="protein sequence ID" value="MBX41774.1"/>
    <property type="molecule type" value="Transcribed_RNA"/>
</dbReference>
<sequence>MERLLMHIAMCCNSVLRHKKNVNTTINRYSNTTIASPSMTKEPYHKLGRTVEDEEAQLLQDPFLLYKNYGQHYALLPM</sequence>
<dbReference type="AlphaFoldDB" id="A0A2P2NH39"/>
<evidence type="ECO:0000313" key="1">
    <source>
        <dbReference type="EMBL" id="MBX41774.1"/>
    </source>
</evidence>
<reference evidence="1" key="1">
    <citation type="submission" date="2018-02" db="EMBL/GenBank/DDBJ databases">
        <title>Rhizophora mucronata_Transcriptome.</title>
        <authorList>
            <person name="Meera S.P."/>
            <person name="Sreeshan A."/>
            <person name="Augustine A."/>
        </authorList>
    </citation>
    <scope>NUCLEOTIDE SEQUENCE</scope>
    <source>
        <tissue evidence="1">Leaf</tissue>
    </source>
</reference>
<protein>
    <submittedName>
        <fullName evidence="1">Uncharacterized protein</fullName>
    </submittedName>
</protein>
<proteinExistence type="predicted"/>
<organism evidence="1">
    <name type="scientific">Rhizophora mucronata</name>
    <name type="common">Asiatic mangrove</name>
    <dbReference type="NCBI Taxonomy" id="61149"/>
    <lineage>
        <taxon>Eukaryota</taxon>
        <taxon>Viridiplantae</taxon>
        <taxon>Streptophyta</taxon>
        <taxon>Embryophyta</taxon>
        <taxon>Tracheophyta</taxon>
        <taxon>Spermatophyta</taxon>
        <taxon>Magnoliopsida</taxon>
        <taxon>eudicotyledons</taxon>
        <taxon>Gunneridae</taxon>
        <taxon>Pentapetalae</taxon>
        <taxon>rosids</taxon>
        <taxon>fabids</taxon>
        <taxon>Malpighiales</taxon>
        <taxon>Rhizophoraceae</taxon>
        <taxon>Rhizophora</taxon>
    </lineage>
</organism>
<name>A0A2P2NH39_RHIMU</name>